<feature type="compositionally biased region" description="Polar residues" evidence="6">
    <location>
        <begin position="1"/>
        <end position="10"/>
    </location>
</feature>
<dbReference type="PROSITE" id="PS00688">
    <property type="entry name" value="SIGMA54_INTERACT_3"/>
    <property type="match status" value="1"/>
</dbReference>
<dbReference type="GO" id="GO:0006355">
    <property type="term" value="P:regulation of DNA-templated transcription"/>
    <property type="evidence" value="ECO:0007669"/>
    <property type="project" value="InterPro"/>
</dbReference>
<sequence length="609" mass="63842">MSEATASWGPTRTDDAPRGAGEGGSYLLVVQGSSSSVLRLPRSGVVLLGRGPGADVRLRNTSASREHAKIVLLDGRAQLVDLGSRNGTLLNGVPVDGARPLGSGDVVSIGDTVVVMRCPRPARSRQILELAELRRRIEAEIDRALRHDRPAAVVAVQLGAAAAREAVAGALERELAVTDFAGFEADDRLLVLLPEADAAAAGHVVRHAPQRLLDAARAAGAAPPAHAAPRAGVATAPADGCDADTLVASARAAAEVALPGQAAAAADAVTTLEIGGQRTVLADAATVRVFDLIRRLAATDLPVLVTGETGVGKESAARALHEWSPRAKRPLVTLNCAAMPESLVESELFGYERGAFSGAAGPKPGLLEHGSGGTVFLDEIGDLSASAQAKILRAIEAKKILRLGDVREREVDIRLVAATHKDLQGEVKAGRFRQDLYYRLGAATVILPPLRERPREILALSRAFLADACARAGREEMVLSTEATELFATHAWPGNVRELKNVIEYIAATVSARIVERGHLPAPLAPAPPRAESAPPSVAPAGAAAPASRGPGRSFRPLAEEVRELERTRIAEALAAAGGVQTKAAEALHVPLRTFVLKMNRYGLAKRRR</sequence>
<dbReference type="Pfam" id="PF00158">
    <property type="entry name" value="Sigma54_activat"/>
    <property type="match status" value="1"/>
</dbReference>
<dbReference type="Gene3D" id="3.40.50.300">
    <property type="entry name" value="P-loop containing nucleotide triphosphate hydrolases"/>
    <property type="match status" value="1"/>
</dbReference>
<keyword evidence="1" id="KW-0547">Nucleotide-binding</keyword>
<dbReference type="Pfam" id="PF25601">
    <property type="entry name" value="AAA_lid_14"/>
    <property type="match status" value="1"/>
</dbReference>
<dbReference type="SUPFAM" id="SSF52540">
    <property type="entry name" value="P-loop containing nucleoside triphosphate hydrolases"/>
    <property type="match status" value="1"/>
</dbReference>
<evidence type="ECO:0000256" key="6">
    <source>
        <dbReference type="SAM" id="MobiDB-lite"/>
    </source>
</evidence>
<dbReference type="eggNOG" id="COG3829">
    <property type="taxonomic scope" value="Bacteria"/>
</dbReference>
<evidence type="ECO:0000313" key="10">
    <source>
        <dbReference type="Proteomes" id="UP000014803"/>
    </source>
</evidence>
<dbReference type="SMART" id="SM00382">
    <property type="entry name" value="AAA"/>
    <property type="match status" value="1"/>
</dbReference>
<dbReference type="Gene3D" id="2.60.200.20">
    <property type="match status" value="1"/>
</dbReference>
<accession>S4XG91</accession>
<dbReference type="Pfam" id="PF02954">
    <property type="entry name" value="HTH_8"/>
    <property type="match status" value="1"/>
</dbReference>
<keyword evidence="4" id="KW-0238">DNA-binding</keyword>
<dbReference type="InterPro" id="IPR002197">
    <property type="entry name" value="HTH_Fis"/>
</dbReference>
<keyword evidence="5" id="KW-0804">Transcription</keyword>
<proteinExistence type="predicted"/>
<dbReference type="PROSITE" id="PS50045">
    <property type="entry name" value="SIGMA54_INTERACT_4"/>
    <property type="match status" value="1"/>
</dbReference>
<protein>
    <submittedName>
        <fullName evidence="9">Acetoacetate metabolism regulatory protein AtoC</fullName>
    </submittedName>
</protein>
<keyword evidence="3" id="KW-0805">Transcription regulation</keyword>
<dbReference type="AlphaFoldDB" id="S4XG91"/>
<evidence type="ECO:0000259" key="8">
    <source>
        <dbReference type="PROSITE" id="PS50045"/>
    </source>
</evidence>
<dbReference type="InterPro" id="IPR027417">
    <property type="entry name" value="P-loop_NTPase"/>
</dbReference>
<dbReference type="InterPro" id="IPR058031">
    <property type="entry name" value="AAA_lid_NorR"/>
</dbReference>
<dbReference type="CDD" id="cd00009">
    <property type="entry name" value="AAA"/>
    <property type="match status" value="1"/>
</dbReference>
<dbReference type="PANTHER" id="PTHR32071:SF117">
    <property type="entry name" value="PTS-DEPENDENT DIHYDROXYACETONE KINASE OPERON REGULATORY PROTEIN-RELATED"/>
    <property type="match status" value="1"/>
</dbReference>
<dbReference type="Proteomes" id="UP000014803">
    <property type="component" value="Chromosome"/>
</dbReference>
<evidence type="ECO:0000256" key="1">
    <source>
        <dbReference type="ARBA" id="ARBA00022741"/>
    </source>
</evidence>
<dbReference type="PANTHER" id="PTHR32071">
    <property type="entry name" value="TRANSCRIPTIONAL REGULATORY PROTEIN"/>
    <property type="match status" value="1"/>
</dbReference>
<dbReference type="CDD" id="cd00060">
    <property type="entry name" value="FHA"/>
    <property type="match status" value="1"/>
</dbReference>
<dbReference type="KEGG" id="scu:SCE1572_06460"/>
<dbReference type="EMBL" id="CP003969">
    <property type="protein sequence ID" value="AGP32147.1"/>
    <property type="molecule type" value="Genomic_DNA"/>
</dbReference>
<feature type="domain" description="FHA" evidence="7">
    <location>
        <begin position="46"/>
        <end position="95"/>
    </location>
</feature>
<evidence type="ECO:0000256" key="4">
    <source>
        <dbReference type="ARBA" id="ARBA00023125"/>
    </source>
</evidence>
<dbReference type="FunFam" id="3.40.50.300:FF:000006">
    <property type="entry name" value="DNA-binding transcriptional regulator NtrC"/>
    <property type="match status" value="1"/>
</dbReference>
<dbReference type="InterPro" id="IPR002078">
    <property type="entry name" value="Sigma_54_int"/>
</dbReference>
<dbReference type="InterPro" id="IPR008984">
    <property type="entry name" value="SMAD_FHA_dom_sf"/>
</dbReference>
<dbReference type="Gene3D" id="1.10.8.60">
    <property type="match status" value="1"/>
</dbReference>
<evidence type="ECO:0000256" key="3">
    <source>
        <dbReference type="ARBA" id="ARBA00023015"/>
    </source>
</evidence>
<dbReference type="STRING" id="1254432.SCE1572_06460"/>
<dbReference type="OrthoDB" id="5481316at2"/>
<dbReference type="InterPro" id="IPR009057">
    <property type="entry name" value="Homeodomain-like_sf"/>
</dbReference>
<evidence type="ECO:0000259" key="7">
    <source>
        <dbReference type="PROSITE" id="PS50006"/>
    </source>
</evidence>
<dbReference type="InterPro" id="IPR000253">
    <property type="entry name" value="FHA_dom"/>
</dbReference>
<keyword evidence="2" id="KW-0067">ATP-binding</keyword>
<evidence type="ECO:0000313" key="9">
    <source>
        <dbReference type="EMBL" id="AGP32147.1"/>
    </source>
</evidence>
<dbReference type="Gene3D" id="1.10.10.60">
    <property type="entry name" value="Homeodomain-like"/>
    <property type="match status" value="1"/>
</dbReference>
<dbReference type="PATRIC" id="fig|1254432.3.peg.1436"/>
<dbReference type="Pfam" id="PF00498">
    <property type="entry name" value="FHA"/>
    <property type="match status" value="1"/>
</dbReference>
<evidence type="ECO:0000256" key="2">
    <source>
        <dbReference type="ARBA" id="ARBA00022840"/>
    </source>
</evidence>
<dbReference type="GO" id="GO:0043565">
    <property type="term" value="F:sequence-specific DNA binding"/>
    <property type="evidence" value="ECO:0007669"/>
    <property type="project" value="InterPro"/>
</dbReference>
<dbReference type="PROSITE" id="PS50006">
    <property type="entry name" value="FHA_DOMAIN"/>
    <property type="match status" value="1"/>
</dbReference>
<feature type="region of interest" description="Disordered" evidence="6">
    <location>
        <begin position="1"/>
        <end position="20"/>
    </location>
</feature>
<feature type="region of interest" description="Disordered" evidence="6">
    <location>
        <begin position="525"/>
        <end position="556"/>
    </location>
</feature>
<dbReference type="InterPro" id="IPR003593">
    <property type="entry name" value="AAA+_ATPase"/>
</dbReference>
<dbReference type="HOGENOM" id="CLU_000445_119_3_7"/>
<feature type="compositionally biased region" description="Low complexity" evidence="6">
    <location>
        <begin position="530"/>
        <end position="553"/>
    </location>
</feature>
<dbReference type="GO" id="GO:0005524">
    <property type="term" value="F:ATP binding"/>
    <property type="evidence" value="ECO:0007669"/>
    <property type="project" value="UniProtKB-KW"/>
</dbReference>
<evidence type="ECO:0000256" key="5">
    <source>
        <dbReference type="ARBA" id="ARBA00023163"/>
    </source>
</evidence>
<reference evidence="9 10" key="1">
    <citation type="journal article" date="2013" name="Sci. Rep.">
        <title>Extraordinary expansion of a Sorangium cellulosum genome from an alkaline milieu.</title>
        <authorList>
            <person name="Han K."/>
            <person name="Li Z.F."/>
            <person name="Peng R."/>
            <person name="Zhu L.P."/>
            <person name="Zhou T."/>
            <person name="Wang L.G."/>
            <person name="Li S.G."/>
            <person name="Zhang X.B."/>
            <person name="Hu W."/>
            <person name="Wu Z.H."/>
            <person name="Qin N."/>
            <person name="Li Y.Z."/>
        </authorList>
    </citation>
    <scope>NUCLEOTIDE SEQUENCE [LARGE SCALE GENOMIC DNA]</scope>
    <source>
        <strain evidence="9 10">So0157-2</strain>
    </source>
</reference>
<organism evidence="9 10">
    <name type="scientific">Sorangium cellulosum So0157-2</name>
    <dbReference type="NCBI Taxonomy" id="1254432"/>
    <lineage>
        <taxon>Bacteria</taxon>
        <taxon>Pseudomonadati</taxon>
        <taxon>Myxococcota</taxon>
        <taxon>Polyangia</taxon>
        <taxon>Polyangiales</taxon>
        <taxon>Polyangiaceae</taxon>
        <taxon>Sorangium</taxon>
    </lineage>
</organism>
<dbReference type="InterPro" id="IPR025944">
    <property type="entry name" value="Sigma_54_int_dom_CS"/>
</dbReference>
<dbReference type="SUPFAM" id="SSF49879">
    <property type="entry name" value="SMAD/FHA domain"/>
    <property type="match status" value="1"/>
</dbReference>
<dbReference type="SMART" id="SM00240">
    <property type="entry name" value="FHA"/>
    <property type="match status" value="1"/>
</dbReference>
<dbReference type="SUPFAM" id="SSF46689">
    <property type="entry name" value="Homeodomain-like"/>
    <property type="match status" value="1"/>
</dbReference>
<feature type="domain" description="Sigma-54 factor interaction" evidence="8">
    <location>
        <begin position="279"/>
        <end position="508"/>
    </location>
</feature>
<name>S4XG91_SORCE</name>
<gene>
    <name evidence="9" type="ORF">SCE1572_06460</name>
</gene>
<dbReference type="eggNOG" id="COG1716">
    <property type="taxonomic scope" value="Bacteria"/>
</dbReference>